<organism evidence="1 2">
    <name type="scientific">Caerostris darwini</name>
    <dbReference type="NCBI Taxonomy" id="1538125"/>
    <lineage>
        <taxon>Eukaryota</taxon>
        <taxon>Metazoa</taxon>
        <taxon>Ecdysozoa</taxon>
        <taxon>Arthropoda</taxon>
        <taxon>Chelicerata</taxon>
        <taxon>Arachnida</taxon>
        <taxon>Araneae</taxon>
        <taxon>Araneomorphae</taxon>
        <taxon>Entelegynae</taxon>
        <taxon>Araneoidea</taxon>
        <taxon>Araneidae</taxon>
        <taxon>Caerostris</taxon>
    </lineage>
</organism>
<evidence type="ECO:0000313" key="1">
    <source>
        <dbReference type="EMBL" id="GIY68922.1"/>
    </source>
</evidence>
<comment type="caution">
    <text evidence="1">The sequence shown here is derived from an EMBL/GenBank/DDBJ whole genome shotgun (WGS) entry which is preliminary data.</text>
</comment>
<dbReference type="AlphaFoldDB" id="A0AAV4VFK4"/>
<reference evidence="1 2" key="1">
    <citation type="submission" date="2021-06" db="EMBL/GenBank/DDBJ databases">
        <title>Caerostris darwini draft genome.</title>
        <authorList>
            <person name="Kono N."/>
            <person name="Arakawa K."/>
        </authorList>
    </citation>
    <scope>NUCLEOTIDE SEQUENCE [LARGE SCALE GENOMIC DNA]</scope>
</reference>
<evidence type="ECO:0000313" key="2">
    <source>
        <dbReference type="Proteomes" id="UP001054837"/>
    </source>
</evidence>
<name>A0AAV4VFK4_9ARAC</name>
<keyword evidence="2" id="KW-1185">Reference proteome</keyword>
<dbReference type="Proteomes" id="UP001054837">
    <property type="component" value="Unassembled WGS sequence"/>
</dbReference>
<proteinExistence type="predicted"/>
<sequence>MQIRLKLSFPLVITDSELFRLRLLTLLKTLSAKFAKWVTQVKYCCVPLMHVLHPKQRETSAAHCSLWRELRLNTGEIGLLFYVIAGKTKWIINDFMITKLVG</sequence>
<protein>
    <submittedName>
        <fullName evidence="1">Uncharacterized protein</fullName>
    </submittedName>
</protein>
<accession>A0AAV4VFK4</accession>
<gene>
    <name evidence="1" type="ORF">CDAR_294011</name>
</gene>
<dbReference type="EMBL" id="BPLQ01012966">
    <property type="protein sequence ID" value="GIY68922.1"/>
    <property type="molecule type" value="Genomic_DNA"/>
</dbReference>